<evidence type="ECO:0000313" key="2">
    <source>
        <dbReference type="Proteomes" id="UP000324800"/>
    </source>
</evidence>
<dbReference type="AlphaFoldDB" id="A0A5J4T5N7"/>
<organism evidence="1 2">
    <name type="scientific">Streblomastix strix</name>
    <dbReference type="NCBI Taxonomy" id="222440"/>
    <lineage>
        <taxon>Eukaryota</taxon>
        <taxon>Metamonada</taxon>
        <taxon>Preaxostyla</taxon>
        <taxon>Oxymonadida</taxon>
        <taxon>Streblomastigidae</taxon>
        <taxon>Streblomastix</taxon>
    </lineage>
</organism>
<dbReference type="OrthoDB" id="29061at2759"/>
<proteinExistence type="predicted"/>
<dbReference type="EMBL" id="SNRW01037908">
    <property type="protein sequence ID" value="KAA6353547.1"/>
    <property type="molecule type" value="Genomic_DNA"/>
</dbReference>
<comment type="caution">
    <text evidence="1">The sequence shown here is derived from an EMBL/GenBank/DDBJ whole genome shotgun (WGS) entry which is preliminary data.</text>
</comment>
<accession>A0A5J4T5N7</accession>
<gene>
    <name evidence="1" type="ORF">EZS28_050926</name>
</gene>
<sequence>MNISQIQKQWELGPHSAINEIFRLVEKYGVDATIDQAKGTVSFRSKESGSGTSIYHVAQREKEIALSVADEMKNLTNISAQMQSLFDQIQVSSRALNQIDSESGKDGM</sequence>
<reference evidence="1 2" key="1">
    <citation type="submission" date="2019-03" db="EMBL/GenBank/DDBJ databases">
        <title>Single cell metagenomics reveals metabolic interactions within the superorganism composed of flagellate Streblomastix strix and complex community of Bacteroidetes bacteria on its surface.</title>
        <authorList>
            <person name="Treitli S.C."/>
            <person name="Kolisko M."/>
            <person name="Husnik F."/>
            <person name="Keeling P."/>
            <person name="Hampl V."/>
        </authorList>
    </citation>
    <scope>NUCLEOTIDE SEQUENCE [LARGE SCALE GENOMIC DNA]</scope>
    <source>
        <strain evidence="1">ST1C</strain>
    </source>
</reference>
<name>A0A5J4T5N7_9EUKA</name>
<evidence type="ECO:0000313" key="1">
    <source>
        <dbReference type="EMBL" id="KAA6353547.1"/>
    </source>
</evidence>
<dbReference type="Proteomes" id="UP000324800">
    <property type="component" value="Unassembled WGS sequence"/>
</dbReference>
<protein>
    <submittedName>
        <fullName evidence="1">Uncharacterized protein</fullName>
    </submittedName>
</protein>